<dbReference type="Proteomes" id="UP000515135">
    <property type="component" value="Unplaced"/>
</dbReference>
<keyword evidence="2" id="KW-1185">Reference proteome</keyword>
<dbReference type="AlphaFoldDB" id="A0A6P4YMW3"/>
<name>A0A6P4YMW3_BRABE</name>
<feature type="compositionally biased region" description="Polar residues" evidence="1">
    <location>
        <begin position="151"/>
        <end position="181"/>
    </location>
</feature>
<gene>
    <name evidence="3" type="primary">LOC109465595</name>
</gene>
<dbReference type="OrthoDB" id="10329151at2759"/>
<evidence type="ECO:0000313" key="2">
    <source>
        <dbReference type="Proteomes" id="UP000515135"/>
    </source>
</evidence>
<feature type="region of interest" description="Disordered" evidence="1">
    <location>
        <begin position="146"/>
        <end position="196"/>
    </location>
</feature>
<proteinExistence type="predicted"/>
<accession>A0A6P4YMW3</accession>
<evidence type="ECO:0000313" key="3">
    <source>
        <dbReference type="RefSeq" id="XP_019618506.1"/>
    </source>
</evidence>
<evidence type="ECO:0000256" key="1">
    <source>
        <dbReference type="SAM" id="MobiDB-lite"/>
    </source>
</evidence>
<dbReference type="RefSeq" id="XP_019618506.1">
    <property type="nucleotide sequence ID" value="XM_019762947.1"/>
</dbReference>
<feature type="region of interest" description="Disordered" evidence="1">
    <location>
        <begin position="1"/>
        <end position="119"/>
    </location>
</feature>
<dbReference type="KEGG" id="bbel:109465595"/>
<organism evidence="2 3">
    <name type="scientific">Branchiostoma belcheri</name>
    <name type="common">Amphioxus</name>
    <dbReference type="NCBI Taxonomy" id="7741"/>
    <lineage>
        <taxon>Eukaryota</taxon>
        <taxon>Metazoa</taxon>
        <taxon>Chordata</taxon>
        <taxon>Cephalochordata</taxon>
        <taxon>Leptocardii</taxon>
        <taxon>Amphioxiformes</taxon>
        <taxon>Branchiostomatidae</taxon>
        <taxon>Branchiostoma</taxon>
    </lineage>
</organism>
<reference evidence="3" key="1">
    <citation type="submission" date="2025-08" db="UniProtKB">
        <authorList>
            <consortium name="RefSeq"/>
        </authorList>
    </citation>
    <scope>IDENTIFICATION</scope>
    <source>
        <tissue evidence="3">Gonad</tissue>
    </source>
</reference>
<dbReference type="GeneID" id="109465595"/>
<protein>
    <submittedName>
        <fullName evidence="3">Uncharacterized protein LOC109465595</fullName>
    </submittedName>
</protein>
<sequence>MPSTAGVASQSPLVMTANVTRRPSPLLQLTASATDSCSSDHETNPPPSGMANPLQHPPALKPLPDKTASACLHPHALKPSPAKTAGMYTHSHAPKPSPAKTAGMYTHSHAPEPSPAKTASMYTHCHAPEPSPAKTASMQTHLRVPKPLPTKTVNSDQPSTPELTATQTRSAADLTSSTSSRFRPAAGSDQDGPSFLHQVVHASGGTTTLLEPIATP</sequence>
<feature type="compositionally biased region" description="Polar residues" evidence="1">
    <location>
        <begin position="1"/>
        <end position="37"/>
    </location>
</feature>